<keyword evidence="4 5" id="KW-0326">Glycosidase</keyword>
<feature type="active site" description="Proton donor" evidence="6">
    <location>
        <position position="219"/>
    </location>
</feature>
<evidence type="ECO:0000256" key="6">
    <source>
        <dbReference type="PIRSR" id="PIRSR026534-1"/>
    </source>
</evidence>
<evidence type="ECO:0000256" key="2">
    <source>
        <dbReference type="ARBA" id="ARBA00009865"/>
    </source>
</evidence>
<dbReference type="AlphaFoldDB" id="A0AAW6U102"/>
<dbReference type="Gene3D" id="2.115.10.20">
    <property type="entry name" value="Glycosyl hydrolase domain, family 43"/>
    <property type="match status" value="1"/>
</dbReference>
<comment type="caution">
    <text evidence="10">The sequence shown here is derived from an EMBL/GenBank/DDBJ whole genome shotgun (WGS) entry which is preliminary data.</text>
</comment>
<dbReference type="InterPro" id="IPR023296">
    <property type="entry name" value="Glyco_hydro_beta-prop_sf"/>
</dbReference>
<feature type="binding site" evidence="7">
    <location>
        <begin position="160"/>
        <end position="163"/>
    </location>
    <ligand>
        <name>substrate</name>
    </ligand>
</feature>
<evidence type="ECO:0000256" key="7">
    <source>
        <dbReference type="PIRSR" id="PIRSR026534-2"/>
    </source>
</evidence>
<dbReference type="EMBL" id="JASCXX010000013">
    <property type="protein sequence ID" value="MDI6449771.1"/>
    <property type="molecule type" value="Genomic_DNA"/>
</dbReference>
<evidence type="ECO:0000256" key="9">
    <source>
        <dbReference type="SAM" id="SignalP"/>
    </source>
</evidence>
<dbReference type="PANTHER" id="PTHR43301">
    <property type="entry name" value="ARABINAN ENDO-1,5-ALPHA-L-ARABINOSIDASE"/>
    <property type="match status" value="1"/>
</dbReference>
<protein>
    <submittedName>
        <fullName evidence="10">Family 43 glycosylhydrolase</fullName>
    </submittedName>
</protein>
<dbReference type="GO" id="GO:0046558">
    <property type="term" value="F:arabinan endo-1,5-alpha-L-arabinosidase activity"/>
    <property type="evidence" value="ECO:0007669"/>
    <property type="project" value="InterPro"/>
</dbReference>
<dbReference type="SUPFAM" id="SSF75005">
    <property type="entry name" value="Arabinanase/levansucrase/invertase"/>
    <property type="match status" value="1"/>
</dbReference>
<evidence type="ECO:0000313" key="11">
    <source>
        <dbReference type="Proteomes" id="UP001431776"/>
    </source>
</evidence>
<keyword evidence="11" id="KW-1185">Reference proteome</keyword>
<comment type="similarity">
    <text evidence="2 5">Belongs to the glycosyl hydrolase 43 family.</text>
</comment>
<evidence type="ECO:0000313" key="10">
    <source>
        <dbReference type="EMBL" id="MDI6449771.1"/>
    </source>
</evidence>
<dbReference type="Pfam" id="PF04616">
    <property type="entry name" value="Glyco_hydro_43"/>
    <property type="match status" value="1"/>
</dbReference>
<feature type="binding site" evidence="7">
    <location>
        <begin position="180"/>
        <end position="182"/>
    </location>
    <ligand>
        <name>substrate</name>
    </ligand>
</feature>
<feature type="signal peptide" evidence="9">
    <location>
        <begin position="1"/>
        <end position="23"/>
    </location>
</feature>
<dbReference type="PANTHER" id="PTHR43301:SF3">
    <property type="entry name" value="ARABINAN ENDO-1,5-ALPHA-L-ARABINOSIDASE A-RELATED"/>
    <property type="match status" value="1"/>
</dbReference>
<feature type="binding site" evidence="7">
    <location>
        <position position="39"/>
    </location>
    <ligand>
        <name>substrate</name>
    </ligand>
</feature>
<dbReference type="PIRSF" id="PIRSF026534">
    <property type="entry name" value="Endo_alpha-L-arabinosidase"/>
    <property type="match status" value="1"/>
</dbReference>
<feature type="chain" id="PRO_5044026344" evidence="9">
    <location>
        <begin position="24"/>
        <end position="334"/>
    </location>
</feature>
<dbReference type="RefSeq" id="WP_349245180.1">
    <property type="nucleotide sequence ID" value="NZ_JASCXX010000013.1"/>
</dbReference>
<keyword evidence="9" id="KW-0732">Signal</keyword>
<dbReference type="Proteomes" id="UP001431776">
    <property type="component" value="Unassembled WGS sequence"/>
</dbReference>
<feature type="binding site" evidence="7">
    <location>
        <position position="120"/>
    </location>
    <ligand>
        <name>substrate</name>
    </ligand>
</feature>
<gene>
    <name evidence="10" type="ORF">QJ522_12000</name>
</gene>
<evidence type="ECO:0000256" key="3">
    <source>
        <dbReference type="ARBA" id="ARBA00022801"/>
    </source>
</evidence>
<dbReference type="InterPro" id="IPR050727">
    <property type="entry name" value="GH43_arabinanases"/>
</dbReference>
<feature type="site" description="Important for catalytic activity, responsible for pKa modulation of the active site Glu and correct orientation of both the proton donor and substrate" evidence="8">
    <location>
        <position position="163"/>
    </location>
</feature>
<evidence type="ECO:0000256" key="5">
    <source>
        <dbReference type="PIRNR" id="PIRNR026534"/>
    </source>
</evidence>
<feature type="active site" description="Proton acceptor" evidence="6">
    <location>
        <position position="39"/>
    </location>
</feature>
<feature type="site" description="Important for substrate recognition" evidence="8">
    <location>
        <position position="290"/>
    </location>
</feature>
<accession>A0AAW6U102</accession>
<keyword evidence="3 5" id="KW-0378">Hydrolase</keyword>
<organism evidence="10 11">
    <name type="scientific">Anaerobaca lacustris</name>
    <dbReference type="NCBI Taxonomy" id="3044600"/>
    <lineage>
        <taxon>Bacteria</taxon>
        <taxon>Pseudomonadati</taxon>
        <taxon>Planctomycetota</taxon>
        <taxon>Phycisphaerae</taxon>
        <taxon>Sedimentisphaerales</taxon>
        <taxon>Anaerobacaceae</taxon>
        <taxon>Anaerobaca</taxon>
    </lineage>
</organism>
<proteinExistence type="inferred from homology"/>
<comment type="pathway">
    <text evidence="1 5">Glycan metabolism; L-arabinan degradation.</text>
</comment>
<dbReference type="GO" id="GO:0005975">
    <property type="term" value="P:carbohydrate metabolic process"/>
    <property type="evidence" value="ECO:0007669"/>
    <property type="project" value="InterPro"/>
</dbReference>
<sequence length="334" mass="37051">MKDAKMHVLLGVAVFVGASFCSAAEQEMLRLSGDTALHDPVIIKEGDTYYVFATGGRRGQNCVPIHTSTDLRHWTRIGYVFEELPEWAPKEIPGTRGTWAPDISFFNGTYHLYYSVSTFGKNSSAIGLAVNETLDPNSPKYKWVDRGMVVRSTEGADDWNAIDGNIAIEDNGRVWLNWGSFWGGIKMRRIDPATGMLSAEDTKLYSLARRPRSVDGAVEAPFLIRRDGDWYLFVSFDFCCRGAKSTYNVRVGRSRDITGPYVDRDGTPMMEGGGTLVIEATEGAWRGAGHQAVLQEGGIDYLVFHAYDATTGRSHLQISTMVWEDGWPRVGSLP</sequence>
<evidence type="ECO:0000256" key="8">
    <source>
        <dbReference type="PIRSR" id="PIRSR026534-3"/>
    </source>
</evidence>
<evidence type="ECO:0000256" key="4">
    <source>
        <dbReference type="ARBA" id="ARBA00023295"/>
    </source>
</evidence>
<dbReference type="InterPro" id="IPR006710">
    <property type="entry name" value="Glyco_hydro_43"/>
</dbReference>
<reference evidence="10" key="1">
    <citation type="submission" date="2023-05" db="EMBL/GenBank/DDBJ databases">
        <title>Anaerotaeda fermentans gen. nov., sp. nov., a novel anaerobic planctomycete of the new family within the order Sedimentisphaerales isolated from Taman Peninsula, Russia.</title>
        <authorList>
            <person name="Khomyakova M.A."/>
            <person name="Merkel A.Y."/>
            <person name="Slobodkin A.I."/>
        </authorList>
    </citation>
    <scope>NUCLEOTIDE SEQUENCE</scope>
    <source>
        <strain evidence="10">M17dextr</strain>
    </source>
</reference>
<name>A0AAW6U102_9BACT</name>
<evidence type="ECO:0000256" key="1">
    <source>
        <dbReference type="ARBA" id="ARBA00004834"/>
    </source>
</evidence>
<dbReference type="InterPro" id="IPR016840">
    <property type="entry name" value="Glyco_hydro_43_endo_a_Ara-ase"/>
</dbReference>